<dbReference type="SUPFAM" id="SSF46689">
    <property type="entry name" value="Homeodomain-like"/>
    <property type="match status" value="1"/>
</dbReference>
<name>A0A5J9T5H5_9POAL</name>
<dbReference type="PANTHER" id="PTHR31499">
    <property type="entry name" value="MYB FAMILY TRANSCRIPTION FACTOR PHL11"/>
    <property type="match status" value="1"/>
</dbReference>
<evidence type="ECO:0000313" key="6">
    <source>
        <dbReference type="Proteomes" id="UP000324897"/>
    </source>
</evidence>
<dbReference type="OrthoDB" id="551907at2759"/>
<dbReference type="GO" id="GO:0003700">
    <property type="term" value="F:DNA-binding transcription factor activity"/>
    <property type="evidence" value="ECO:0007669"/>
    <property type="project" value="InterPro"/>
</dbReference>
<keyword evidence="6" id="KW-1185">Reference proteome</keyword>
<dbReference type="InterPro" id="IPR009057">
    <property type="entry name" value="Homeodomain-like_sf"/>
</dbReference>
<evidence type="ECO:0000256" key="1">
    <source>
        <dbReference type="ARBA" id="ARBA00023015"/>
    </source>
</evidence>
<dbReference type="InterPro" id="IPR006447">
    <property type="entry name" value="Myb_dom_plants"/>
</dbReference>
<evidence type="ECO:0000313" key="5">
    <source>
        <dbReference type="EMBL" id="TVU06504.1"/>
    </source>
</evidence>
<dbReference type="Pfam" id="PF14379">
    <property type="entry name" value="Myb_CC_LHEQLE"/>
    <property type="match status" value="2"/>
</dbReference>
<dbReference type="GO" id="GO:0003677">
    <property type="term" value="F:DNA binding"/>
    <property type="evidence" value="ECO:0007669"/>
    <property type="project" value="InterPro"/>
</dbReference>
<dbReference type="Gene3D" id="1.10.10.60">
    <property type="entry name" value="Homeodomain-like"/>
    <property type="match status" value="1"/>
</dbReference>
<dbReference type="EMBL" id="RWGY01000051">
    <property type="protein sequence ID" value="TVU06504.1"/>
    <property type="molecule type" value="Genomic_DNA"/>
</dbReference>
<gene>
    <name evidence="5" type="ORF">EJB05_49725</name>
</gene>
<dbReference type="InterPro" id="IPR046955">
    <property type="entry name" value="PHR1-like"/>
</dbReference>
<dbReference type="Gramene" id="TVU06504">
    <property type="protein sequence ID" value="TVU06504"/>
    <property type="gene ID" value="EJB05_49725"/>
</dbReference>
<organism evidence="5 6">
    <name type="scientific">Eragrostis curvula</name>
    <name type="common">weeping love grass</name>
    <dbReference type="NCBI Taxonomy" id="38414"/>
    <lineage>
        <taxon>Eukaryota</taxon>
        <taxon>Viridiplantae</taxon>
        <taxon>Streptophyta</taxon>
        <taxon>Embryophyta</taxon>
        <taxon>Tracheophyta</taxon>
        <taxon>Spermatophyta</taxon>
        <taxon>Magnoliopsida</taxon>
        <taxon>Liliopsida</taxon>
        <taxon>Poales</taxon>
        <taxon>Poaceae</taxon>
        <taxon>PACMAD clade</taxon>
        <taxon>Chloridoideae</taxon>
        <taxon>Eragrostideae</taxon>
        <taxon>Eragrostidinae</taxon>
        <taxon>Eragrostis</taxon>
    </lineage>
</organism>
<feature type="domain" description="MYB-CC type transcription factor LHEQLE-containing" evidence="4">
    <location>
        <begin position="209"/>
        <end position="230"/>
    </location>
</feature>
<keyword evidence="3" id="KW-0539">Nucleus</keyword>
<keyword evidence="2" id="KW-0804">Transcription</keyword>
<evidence type="ECO:0000259" key="4">
    <source>
        <dbReference type="Pfam" id="PF14379"/>
    </source>
</evidence>
<dbReference type="AlphaFoldDB" id="A0A5J9T5H5"/>
<evidence type="ECO:0000256" key="2">
    <source>
        <dbReference type="ARBA" id="ARBA00023163"/>
    </source>
</evidence>
<keyword evidence="1" id="KW-0805">Transcription regulation</keyword>
<evidence type="ECO:0000256" key="3">
    <source>
        <dbReference type="ARBA" id="ARBA00023242"/>
    </source>
</evidence>
<proteinExistence type="predicted"/>
<dbReference type="NCBIfam" id="TIGR01557">
    <property type="entry name" value="myb_SHAQKYF"/>
    <property type="match status" value="2"/>
</dbReference>
<feature type="domain" description="MYB-CC type transcription factor LHEQLE-containing" evidence="4">
    <location>
        <begin position="266"/>
        <end position="289"/>
    </location>
</feature>
<protein>
    <recommendedName>
        <fullName evidence="4">MYB-CC type transcription factor LHEQLE-containing domain-containing protein</fullName>
    </recommendedName>
</protein>
<dbReference type="Proteomes" id="UP000324897">
    <property type="component" value="Unassembled WGS sequence"/>
</dbReference>
<feature type="non-terminal residue" evidence="5">
    <location>
        <position position="1"/>
    </location>
</feature>
<sequence length="347" mass="38490">MFPGLIRHGRGLPEADGGGGELGLHGLGGGPSVVLTADPKPRLRWTADLHDRFVDAVTQLGGPDSEHLTFCFRLLSPDRPVHHLLAPWWLLIRPFAGLAGRCGSCAFRVLHVLTAPLDSRVVYYKATPKAIMRTMGVKGLTLFHLKSHLQKYRLGRQSGKELAEQSKDGKLHKTINDILMMQSSYLMEAQNGTILSSKVPTSDVKESQEVNEALRTQMEVQRRLHEQVELTYVLVIQVPTSYPYGNCSGFLMLGYFLVSTDVMRAVQKHMQIRMEANQKYIDTILDKAFRIVSEQLNGFSISDHDLPGLSSAGIMCSPADLLIPSVFHPLSVSSISLLSPELKRKSH</sequence>
<reference evidence="5 6" key="1">
    <citation type="journal article" date="2019" name="Sci. Rep.">
        <title>A high-quality genome of Eragrostis curvula grass provides insights into Poaceae evolution and supports new strategies to enhance forage quality.</title>
        <authorList>
            <person name="Carballo J."/>
            <person name="Santos B.A.C.M."/>
            <person name="Zappacosta D."/>
            <person name="Garbus I."/>
            <person name="Selva J.P."/>
            <person name="Gallo C.A."/>
            <person name="Diaz A."/>
            <person name="Albertini E."/>
            <person name="Caccamo M."/>
            <person name="Echenique V."/>
        </authorList>
    </citation>
    <scope>NUCLEOTIDE SEQUENCE [LARGE SCALE GENOMIC DNA]</scope>
    <source>
        <strain evidence="6">cv. Victoria</strain>
        <tissue evidence="5">Leaf</tissue>
    </source>
</reference>
<dbReference type="InterPro" id="IPR025756">
    <property type="entry name" value="Myb_CC_LHEQLE"/>
</dbReference>
<comment type="caution">
    <text evidence="5">The sequence shown here is derived from an EMBL/GenBank/DDBJ whole genome shotgun (WGS) entry which is preliminary data.</text>
</comment>
<accession>A0A5J9T5H5</accession>
<dbReference type="PANTHER" id="PTHR31499:SF76">
    <property type="entry name" value="OS08G0346400 PROTEIN"/>
    <property type="match status" value="1"/>
</dbReference>